<feature type="compositionally biased region" description="Polar residues" evidence="14">
    <location>
        <begin position="635"/>
        <end position="648"/>
    </location>
</feature>
<keyword evidence="2 13" id="KW-0489">Methyltransferase</keyword>
<dbReference type="AlphaFoldDB" id="A0A6P5AP65"/>
<reference evidence="17" key="1">
    <citation type="submission" date="2025-08" db="UniProtKB">
        <authorList>
            <consortium name="RefSeq"/>
        </authorList>
    </citation>
    <scope>IDENTIFICATION</scope>
    <source>
        <tissue evidence="17">Gonad</tissue>
    </source>
</reference>
<keyword evidence="1 13" id="KW-0820">tRNA-binding</keyword>
<keyword evidence="8 12" id="KW-0862">Zinc</keyword>
<evidence type="ECO:0000256" key="12">
    <source>
        <dbReference type="PROSITE-ProRule" id="PRU00723"/>
    </source>
</evidence>
<keyword evidence="4 13" id="KW-0949">S-adenosyl-L-methionine</keyword>
<proteinExistence type="inferred from homology"/>
<dbReference type="OrthoDB" id="6349953at2759"/>
<comment type="similarity">
    <text evidence="13">Belongs to the class I-like SAM-binding methyltransferase superfamily. Trm1 family.</text>
</comment>
<keyword evidence="3 13" id="KW-0808">Transferase</keyword>
<evidence type="ECO:0000256" key="6">
    <source>
        <dbReference type="ARBA" id="ARBA00022723"/>
    </source>
</evidence>
<dbReference type="Gene3D" id="3.40.50.150">
    <property type="entry name" value="Vaccinia Virus protein VP39"/>
    <property type="match status" value="1"/>
</dbReference>
<keyword evidence="6 12" id="KW-0479">Metal-binding</keyword>
<feature type="region of interest" description="Disordered" evidence="14">
    <location>
        <begin position="46"/>
        <end position="83"/>
    </location>
</feature>
<dbReference type="FunFam" id="3.30.56.70:FF:000001">
    <property type="entry name" value="tRNA (guanine(26)-N(2))-dimethyltransferase"/>
    <property type="match status" value="1"/>
</dbReference>
<evidence type="ECO:0000256" key="10">
    <source>
        <dbReference type="ARBA" id="ARBA00039099"/>
    </source>
</evidence>
<dbReference type="Pfam" id="PF00642">
    <property type="entry name" value="zf-CCCH"/>
    <property type="match status" value="1"/>
</dbReference>
<protein>
    <recommendedName>
        <fullName evidence="10 13">tRNA (guanine(26)-N(2))-dimethyltransferase</fullName>
        <ecNumber evidence="10 13">2.1.1.216</ecNumber>
    </recommendedName>
</protein>
<evidence type="ECO:0000259" key="15">
    <source>
        <dbReference type="PROSITE" id="PS50103"/>
    </source>
</evidence>
<dbReference type="InterPro" id="IPR002905">
    <property type="entry name" value="Trm1"/>
</dbReference>
<evidence type="ECO:0000256" key="3">
    <source>
        <dbReference type="ARBA" id="ARBA00022679"/>
    </source>
</evidence>
<dbReference type="SUPFAM" id="SSF53335">
    <property type="entry name" value="S-adenosyl-L-methionine-dependent methyltransferases"/>
    <property type="match status" value="1"/>
</dbReference>
<evidence type="ECO:0000256" key="1">
    <source>
        <dbReference type="ARBA" id="ARBA00022555"/>
    </source>
</evidence>
<feature type="region of interest" description="Disordered" evidence="14">
    <location>
        <begin position="626"/>
        <end position="648"/>
    </location>
</feature>
<evidence type="ECO:0000256" key="13">
    <source>
        <dbReference type="PROSITE-ProRule" id="PRU00958"/>
    </source>
</evidence>
<accession>A0A6P5AP65</accession>
<organism evidence="16 17">
    <name type="scientific">Branchiostoma belcheri</name>
    <name type="common">Amphioxus</name>
    <dbReference type="NCBI Taxonomy" id="7741"/>
    <lineage>
        <taxon>Eukaryota</taxon>
        <taxon>Metazoa</taxon>
        <taxon>Chordata</taxon>
        <taxon>Cephalochordata</taxon>
        <taxon>Leptocardii</taxon>
        <taxon>Amphioxiformes</taxon>
        <taxon>Branchiostomatidae</taxon>
        <taxon>Branchiostoma</taxon>
    </lineage>
</organism>
<dbReference type="Pfam" id="PF02005">
    <property type="entry name" value="TRM"/>
    <property type="match status" value="1"/>
</dbReference>
<keyword evidence="5 13" id="KW-0819">tRNA processing</keyword>
<sequence length="648" mass="71505">MLTRFKPAVTISSTKLFSQNLSGCASLLKPGLKKLLYKRNIPGNSFSGSMATKTEQTSQRTSTEPPSDSNGTGQSDHTTASPSDYTIVKEGKAEILFPNKNKVFYNPVQEFNRDLTVAVISLFAEEQLKKKGLSVGGIGLEQSDKETTTDDLPTVDQDPTHMVQAGDKCQDGLTVLEALSATGLRAIRFAKEVPGIREIVANDLSREAVSSIQKNITHNGVDDLVVANHADASAFMYEHRGKQVKFDVIDLDPYGSPSAFLDSAVQSVKDGGLLCITCTDAAVMCGNGSETCWTKYGSMSLRAKYCHEMALRIVLSCLDRHANRYHRYIVPQLSLFADFYCRVFVRVYVSQAQAKRSASKQAMVYHCSGCDTFNVQRIGRIVEKNRSVKFHPGNGPPVGPACEHCSATHQIGGPIWAEPLHDAGFVQRLLSSVENSADRFNTAQRMVGMLSVVSEELPDCPMFYCLDKLASVVRVNCPPLLAVRSAILHAGYQVSLSHTCKTAVKTDAPPHVIWDIMRGWAKLNPVNPSRLSSDAVASTILGKEPGIEANFTIRADANPASRQKGLKRFQENPKYWGPKARAGRGEEAQEDRRKRLQGKRQQEQLDLKQFPCKRFKQGHCEYGDECRYSHELGDQENTTSSTVEQEKE</sequence>
<dbReference type="GO" id="GO:0160104">
    <property type="term" value="F:tRNA (guanine(26)-N2)-dimethyltransferase activity"/>
    <property type="evidence" value="ECO:0007669"/>
    <property type="project" value="UniProtKB-UniRule"/>
</dbReference>
<dbReference type="GO" id="GO:0000049">
    <property type="term" value="F:tRNA binding"/>
    <property type="evidence" value="ECO:0007669"/>
    <property type="project" value="UniProtKB-UniRule"/>
</dbReference>
<dbReference type="PANTHER" id="PTHR10631:SF3">
    <property type="entry name" value="TRNA (GUANINE(26)-N(2))-DIMETHYLTRANSFERASE"/>
    <property type="match status" value="1"/>
</dbReference>
<feature type="zinc finger region" description="C3H1-type" evidence="12">
    <location>
        <begin position="606"/>
        <end position="633"/>
    </location>
</feature>
<dbReference type="Gene3D" id="4.10.1000.10">
    <property type="entry name" value="Zinc finger, CCCH-type"/>
    <property type="match status" value="1"/>
</dbReference>
<evidence type="ECO:0000313" key="16">
    <source>
        <dbReference type="Proteomes" id="UP000515135"/>
    </source>
</evidence>
<feature type="region of interest" description="Disordered" evidence="14">
    <location>
        <begin position="570"/>
        <end position="607"/>
    </location>
</feature>
<evidence type="ECO:0000256" key="11">
    <source>
        <dbReference type="ARBA" id="ARBA00051897"/>
    </source>
</evidence>
<dbReference type="EC" id="2.1.1.216" evidence="10 13"/>
<dbReference type="SMART" id="SM00356">
    <property type="entry name" value="ZnF_C3H1"/>
    <property type="match status" value="1"/>
</dbReference>
<keyword evidence="9 13" id="KW-0694">RNA-binding</keyword>
<evidence type="ECO:0000313" key="17">
    <source>
        <dbReference type="RefSeq" id="XP_019643821.1"/>
    </source>
</evidence>
<dbReference type="GO" id="GO:0005634">
    <property type="term" value="C:nucleus"/>
    <property type="evidence" value="ECO:0007669"/>
    <property type="project" value="TreeGrafter"/>
</dbReference>
<dbReference type="GO" id="GO:0008270">
    <property type="term" value="F:zinc ion binding"/>
    <property type="evidence" value="ECO:0007669"/>
    <property type="project" value="UniProtKB-KW"/>
</dbReference>
<keyword evidence="7 12" id="KW-0863">Zinc-finger</keyword>
<dbReference type="PANTHER" id="PTHR10631">
    <property type="entry name" value="N 2 ,N 2 -DIMETHYLGUANOSINE TRNA METHYLTRANSFERASE"/>
    <property type="match status" value="1"/>
</dbReference>
<dbReference type="Proteomes" id="UP000515135">
    <property type="component" value="Unplaced"/>
</dbReference>
<dbReference type="KEGG" id="bbel:109484908"/>
<feature type="compositionally biased region" description="Basic and acidic residues" evidence="14">
    <location>
        <begin position="583"/>
        <end position="593"/>
    </location>
</feature>
<dbReference type="PROSITE" id="PS51626">
    <property type="entry name" value="SAM_MT_TRM1"/>
    <property type="match status" value="1"/>
</dbReference>
<dbReference type="Gene3D" id="3.30.56.70">
    <property type="entry name" value="N2,N2-dimethylguanosine tRNA methyltransferase, C-terminal domain"/>
    <property type="match status" value="1"/>
</dbReference>
<dbReference type="NCBIfam" id="TIGR00308">
    <property type="entry name" value="TRM1"/>
    <property type="match status" value="1"/>
</dbReference>
<comment type="catalytic activity">
    <reaction evidence="11 13">
        <text>guanosine(26) in tRNA + 2 S-adenosyl-L-methionine = N(2)-dimethylguanosine(26) in tRNA + 2 S-adenosyl-L-homocysteine + 2 H(+)</text>
        <dbReference type="Rhea" id="RHEA:43140"/>
        <dbReference type="Rhea" id="RHEA-COMP:10359"/>
        <dbReference type="Rhea" id="RHEA-COMP:10360"/>
        <dbReference type="ChEBI" id="CHEBI:15378"/>
        <dbReference type="ChEBI" id="CHEBI:57856"/>
        <dbReference type="ChEBI" id="CHEBI:59789"/>
        <dbReference type="ChEBI" id="CHEBI:74269"/>
        <dbReference type="ChEBI" id="CHEBI:74513"/>
        <dbReference type="EC" id="2.1.1.216"/>
    </reaction>
</comment>
<dbReference type="PROSITE" id="PS50103">
    <property type="entry name" value="ZF_C3H1"/>
    <property type="match status" value="1"/>
</dbReference>
<evidence type="ECO:0000256" key="4">
    <source>
        <dbReference type="ARBA" id="ARBA00022691"/>
    </source>
</evidence>
<dbReference type="CDD" id="cd02440">
    <property type="entry name" value="AdoMet_MTases"/>
    <property type="match status" value="1"/>
</dbReference>
<evidence type="ECO:0000256" key="14">
    <source>
        <dbReference type="SAM" id="MobiDB-lite"/>
    </source>
</evidence>
<evidence type="ECO:0000256" key="8">
    <source>
        <dbReference type="ARBA" id="ARBA00022833"/>
    </source>
</evidence>
<dbReference type="InterPro" id="IPR000571">
    <property type="entry name" value="Znf_CCCH"/>
</dbReference>
<dbReference type="GeneID" id="109484908"/>
<dbReference type="InterPro" id="IPR029063">
    <property type="entry name" value="SAM-dependent_MTases_sf"/>
</dbReference>
<name>A0A6P5AP65_BRABE</name>
<dbReference type="InterPro" id="IPR042296">
    <property type="entry name" value="tRNA_met_Trm1_C"/>
</dbReference>
<dbReference type="GO" id="GO:0002940">
    <property type="term" value="P:tRNA N2-guanine methylation"/>
    <property type="evidence" value="ECO:0007669"/>
    <property type="project" value="TreeGrafter"/>
</dbReference>
<evidence type="ECO:0000256" key="2">
    <source>
        <dbReference type="ARBA" id="ARBA00022603"/>
    </source>
</evidence>
<dbReference type="SUPFAM" id="SSF90229">
    <property type="entry name" value="CCCH zinc finger"/>
    <property type="match status" value="1"/>
</dbReference>
<gene>
    <name evidence="17" type="primary">LOC109484908</name>
</gene>
<keyword evidence="16" id="KW-1185">Reference proteome</keyword>
<evidence type="ECO:0000256" key="9">
    <source>
        <dbReference type="ARBA" id="ARBA00022884"/>
    </source>
</evidence>
<dbReference type="InterPro" id="IPR036855">
    <property type="entry name" value="Znf_CCCH_sf"/>
</dbReference>
<evidence type="ECO:0000256" key="7">
    <source>
        <dbReference type="ARBA" id="ARBA00022771"/>
    </source>
</evidence>
<dbReference type="RefSeq" id="XP_019643821.1">
    <property type="nucleotide sequence ID" value="XM_019788262.1"/>
</dbReference>
<evidence type="ECO:0000256" key="5">
    <source>
        <dbReference type="ARBA" id="ARBA00022694"/>
    </source>
</evidence>
<feature type="domain" description="C3H1-type" evidence="15">
    <location>
        <begin position="606"/>
        <end position="633"/>
    </location>
</feature>